<evidence type="ECO:0000256" key="4">
    <source>
        <dbReference type="ARBA" id="ARBA00022485"/>
    </source>
</evidence>
<evidence type="ECO:0000256" key="6">
    <source>
        <dbReference type="ARBA" id="ARBA00022723"/>
    </source>
</evidence>
<dbReference type="InterPro" id="IPR050123">
    <property type="entry name" value="Prok_molybdopt-oxidoreductase"/>
</dbReference>
<evidence type="ECO:0000313" key="13">
    <source>
        <dbReference type="Proteomes" id="UP000194469"/>
    </source>
</evidence>
<dbReference type="Gene3D" id="3.40.228.10">
    <property type="entry name" value="Dimethylsulfoxide Reductase, domain 2"/>
    <property type="match status" value="1"/>
</dbReference>
<dbReference type="PIRSF" id="PIRSF000144">
    <property type="entry name" value="CbbBc"/>
    <property type="match status" value="1"/>
</dbReference>
<dbReference type="CDD" id="cd02787">
    <property type="entry name" value="MopB_CT_ydeP"/>
    <property type="match status" value="1"/>
</dbReference>
<reference evidence="13" key="1">
    <citation type="submission" date="2017-04" db="EMBL/GenBank/DDBJ databases">
        <authorList>
            <person name="Varghese N."/>
            <person name="Submissions S."/>
        </authorList>
    </citation>
    <scope>NUCLEOTIDE SEQUENCE [LARGE SCALE GENOMIC DNA]</scope>
    <source>
        <strain evidence="13">UI2</strain>
    </source>
</reference>
<dbReference type="GO" id="GO:0045333">
    <property type="term" value="P:cellular respiration"/>
    <property type="evidence" value="ECO:0007669"/>
    <property type="project" value="UniProtKB-ARBA"/>
</dbReference>
<dbReference type="RefSeq" id="WP_086457781.1">
    <property type="nucleotide sequence ID" value="NZ_FXWL01000003.1"/>
</dbReference>
<evidence type="ECO:0000256" key="1">
    <source>
        <dbReference type="ARBA" id="ARBA00001942"/>
    </source>
</evidence>
<dbReference type="SUPFAM" id="SSF53706">
    <property type="entry name" value="Formate dehydrogenase/DMSO reductase, domains 1-3"/>
    <property type="match status" value="1"/>
</dbReference>
<dbReference type="GO" id="GO:0016020">
    <property type="term" value="C:membrane"/>
    <property type="evidence" value="ECO:0007669"/>
    <property type="project" value="TreeGrafter"/>
</dbReference>
<evidence type="ECO:0000259" key="10">
    <source>
        <dbReference type="Pfam" id="PF00384"/>
    </source>
</evidence>
<evidence type="ECO:0000256" key="8">
    <source>
        <dbReference type="ARBA" id="ARBA00023004"/>
    </source>
</evidence>
<keyword evidence="9" id="KW-0411">Iron-sulfur</keyword>
<dbReference type="GO" id="GO:0030151">
    <property type="term" value="F:molybdenum ion binding"/>
    <property type="evidence" value="ECO:0007669"/>
    <property type="project" value="InterPro"/>
</dbReference>
<dbReference type="CDD" id="cd02767">
    <property type="entry name" value="MopB_ydeP"/>
    <property type="match status" value="1"/>
</dbReference>
<evidence type="ECO:0000256" key="3">
    <source>
        <dbReference type="ARBA" id="ARBA00010312"/>
    </source>
</evidence>
<comment type="cofactor">
    <cofactor evidence="2">
        <name>[4Fe-4S] cluster</name>
        <dbReference type="ChEBI" id="CHEBI:49883"/>
    </cofactor>
</comment>
<dbReference type="PANTHER" id="PTHR43105">
    <property type="entry name" value="RESPIRATORY NITRATE REDUCTASE"/>
    <property type="match status" value="1"/>
</dbReference>
<dbReference type="NCBIfam" id="TIGR01701">
    <property type="entry name" value="Fdhalpha-like"/>
    <property type="match status" value="1"/>
</dbReference>
<proteinExistence type="inferred from homology"/>
<evidence type="ECO:0000256" key="5">
    <source>
        <dbReference type="ARBA" id="ARBA00022505"/>
    </source>
</evidence>
<evidence type="ECO:0000259" key="11">
    <source>
        <dbReference type="Pfam" id="PF01568"/>
    </source>
</evidence>
<keyword evidence="13" id="KW-1185">Reference proteome</keyword>
<name>A0A1Y6FUT7_9SPHN</name>
<dbReference type="GeneID" id="303002768"/>
<keyword evidence="4" id="KW-0004">4Fe-4S</keyword>
<comment type="similarity">
    <text evidence="3">Belongs to the prokaryotic molybdopterin-containing oxidoreductase family.</text>
</comment>
<dbReference type="Pfam" id="PF00384">
    <property type="entry name" value="Molybdopterin"/>
    <property type="match status" value="1"/>
</dbReference>
<sequence length="755" mass="82825">MAEGKPRYTPYKQPAGGWGAAAATAKVLLEQSVVTKGSRALLSMNQPGGFKCPSCAFPDASCTKKLEFCENGAKALAHETTKFRVTRDFFAAYSVTELMAQSDYWLEMQGRLTEPMRYDAATDHYVPVSWDDAFALIGRHLRALDDPGQAEFYTSGRTPNEAAFLYSIFVREFGTNNFPDCSNMCHEPTSRGLPPAIGVGKGTVILDDFDHAEAIFVIGQNPGTNAPRMMTCLVEARRRGVPIVAVNPMPERALIRFTEPQDIAQMATFGSTPIASEFVHVKIGGDLALIKGMMRAMFEREAAGETVFDHDFIAEHTEGFEELRDDIMAQDWAEMVAVSGISEEQIRRCAEIYIRSNATIICYGMGLTQHQLGSRLLQQVAALLLLKGNYGKPGAGISPIRGHSNVQGDRTVGIDEKPTEAYLDRVRDVFGFEPPRAHGHHTVESVEAMMAGTAKVFIGLGGNFVRAVPDTDRAYDAMRKLDLTVGIATKLNRGHLVHGKDALILPVIARSERIETAAGEQFVTIEDSMSNVTASRGVLDPASAHLLPEVEIVCRMAMSALPDSKVDWASYIDDYARIRDRIADVYPAIYADFGERIKAPKGFHLDIAPRRRAWLTPNGKANFLPLPGLHVDAPVDDPGMLRLATVRSHDQFNTTIYSYNDRYRGVYNDRMVVFMNAEDMAARGLAEGANITLETISTDGIVRRVEGLTAIDYPMPAGSIAGYYPELNPLLPLAYYDPISGCPAAKSIPVRVVSI</sequence>
<dbReference type="GO" id="GO:0043546">
    <property type="term" value="F:molybdopterin cofactor binding"/>
    <property type="evidence" value="ECO:0007669"/>
    <property type="project" value="InterPro"/>
</dbReference>
<keyword evidence="8" id="KW-0408">Iron</keyword>
<protein>
    <submittedName>
        <fullName evidence="12">Formate dehydrogenase major subunit</fullName>
    </submittedName>
</protein>
<dbReference type="EMBL" id="FXWL01000003">
    <property type="protein sequence ID" value="SMQ79009.1"/>
    <property type="molecule type" value="Genomic_DNA"/>
</dbReference>
<gene>
    <name evidence="12" type="ORF">SAMN06295984_3013</name>
</gene>
<dbReference type="GO" id="GO:0008863">
    <property type="term" value="F:formate dehydrogenase (NAD+) activity"/>
    <property type="evidence" value="ECO:0007669"/>
    <property type="project" value="InterPro"/>
</dbReference>
<dbReference type="SUPFAM" id="SSF50692">
    <property type="entry name" value="ADC-like"/>
    <property type="match status" value="1"/>
</dbReference>
<dbReference type="Pfam" id="PF01568">
    <property type="entry name" value="Molydop_binding"/>
    <property type="match status" value="1"/>
</dbReference>
<dbReference type="AlphaFoldDB" id="A0A1Y6FUT7"/>
<comment type="cofactor">
    <cofactor evidence="1">
        <name>Mo-bis(molybdopterin guanine dinucleotide)</name>
        <dbReference type="ChEBI" id="CHEBI:60539"/>
    </cofactor>
</comment>
<dbReference type="GO" id="GO:1990204">
    <property type="term" value="C:oxidoreductase complex"/>
    <property type="evidence" value="ECO:0007669"/>
    <property type="project" value="UniProtKB-ARBA"/>
</dbReference>
<evidence type="ECO:0000256" key="2">
    <source>
        <dbReference type="ARBA" id="ARBA00001966"/>
    </source>
</evidence>
<accession>A0A1Y6FUT7</accession>
<dbReference type="InterPro" id="IPR010046">
    <property type="entry name" value="Mopterin_OxRdtse_a_bac"/>
</dbReference>
<dbReference type="Gene3D" id="2.40.40.20">
    <property type="match status" value="1"/>
</dbReference>
<dbReference type="InterPro" id="IPR009010">
    <property type="entry name" value="Asp_de-COase-like_dom_sf"/>
</dbReference>
<dbReference type="GO" id="GO:0051539">
    <property type="term" value="F:4 iron, 4 sulfur cluster binding"/>
    <property type="evidence" value="ECO:0007669"/>
    <property type="project" value="UniProtKB-KW"/>
</dbReference>
<dbReference type="InterPro" id="IPR037951">
    <property type="entry name" value="MopB_CT_YdeP"/>
</dbReference>
<evidence type="ECO:0000313" key="12">
    <source>
        <dbReference type="EMBL" id="SMQ79009.1"/>
    </source>
</evidence>
<dbReference type="InterPro" id="IPR041953">
    <property type="entry name" value="YdeP_MopB"/>
</dbReference>
<evidence type="ECO:0000256" key="9">
    <source>
        <dbReference type="ARBA" id="ARBA00023014"/>
    </source>
</evidence>
<feature type="domain" description="Molybdopterin oxidoreductase" evidence="10">
    <location>
        <begin position="111"/>
        <end position="485"/>
    </location>
</feature>
<keyword evidence="5" id="KW-0500">Molybdenum</keyword>
<keyword evidence="6" id="KW-0479">Metal-binding</keyword>
<feature type="domain" description="Molybdopterin dinucleotide-binding" evidence="11">
    <location>
        <begin position="641"/>
        <end position="748"/>
    </location>
</feature>
<dbReference type="InterPro" id="IPR006657">
    <property type="entry name" value="MoPterin_dinucl-bd_dom"/>
</dbReference>
<keyword evidence="7" id="KW-0560">Oxidoreductase</keyword>
<dbReference type="Gene3D" id="3.40.50.740">
    <property type="match status" value="1"/>
</dbReference>
<dbReference type="InterPro" id="IPR006656">
    <property type="entry name" value="Mopterin_OxRdtase"/>
</dbReference>
<evidence type="ECO:0000256" key="7">
    <source>
        <dbReference type="ARBA" id="ARBA00023002"/>
    </source>
</evidence>
<dbReference type="PANTHER" id="PTHR43105:SF4">
    <property type="entry name" value="PROTEIN YDEP"/>
    <property type="match status" value="1"/>
</dbReference>
<organism evidence="12 13">
    <name type="scientific">Sphingopyxis terrae subsp. ummariensis</name>
    <dbReference type="NCBI Taxonomy" id="429001"/>
    <lineage>
        <taxon>Bacteria</taxon>
        <taxon>Pseudomonadati</taxon>
        <taxon>Pseudomonadota</taxon>
        <taxon>Alphaproteobacteria</taxon>
        <taxon>Sphingomonadales</taxon>
        <taxon>Sphingomonadaceae</taxon>
        <taxon>Sphingopyxis</taxon>
    </lineage>
</organism>
<dbReference type="Proteomes" id="UP000194469">
    <property type="component" value="Unassembled WGS sequence"/>
</dbReference>